<evidence type="ECO:0000313" key="8">
    <source>
        <dbReference type="EMBL" id="GAB49079.1"/>
    </source>
</evidence>
<feature type="domain" description="DUF3817" evidence="7">
    <location>
        <begin position="21"/>
        <end position="108"/>
    </location>
</feature>
<evidence type="ECO:0000256" key="2">
    <source>
        <dbReference type="ARBA" id="ARBA00022475"/>
    </source>
</evidence>
<accession>H5UTM1</accession>
<keyword evidence="3 6" id="KW-0812">Transmembrane</keyword>
<keyword evidence="9" id="KW-1185">Reference proteome</keyword>
<protein>
    <recommendedName>
        <fullName evidence="7">DUF3817 domain-containing protein</fullName>
    </recommendedName>
</protein>
<gene>
    <name evidence="8" type="ORF">MOPEL_096_00860</name>
</gene>
<feature type="transmembrane region" description="Helical" evidence="6">
    <location>
        <begin position="26"/>
        <end position="47"/>
    </location>
</feature>
<keyword evidence="2" id="KW-1003">Cell membrane</keyword>
<evidence type="ECO:0000256" key="3">
    <source>
        <dbReference type="ARBA" id="ARBA00022692"/>
    </source>
</evidence>
<dbReference type="OrthoDB" id="3396203at2"/>
<evidence type="ECO:0000256" key="1">
    <source>
        <dbReference type="ARBA" id="ARBA00004651"/>
    </source>
</evidence>
<proteinExistence type="predicted"/>
<evidence type="ECO:0000259" key="7">
    <source>
        <dbReference type="Pfam" id="PF12823"/>
    </source>
</evidence>
<keyword evidence="5 6" id="KW-0472">Membrane</keyword>
<dbReference type="PANTHER" id="PTHR40077:SF1">
    <property type="entry name" value="MEMBRANE PROTEIN"/>
    <property type="match status" value="1"/>
</dbReference>
<dbReference type="EMBL" id="BAFE01000073">
    <property type="protein sequence ID" value="GAB49079.1"/>
    <property type="molecule type" value="Genomic_DNA"/>
</dbReference>
<evidence type="ECO:0000256" key="5">
    <source>
        <dbReference type="ARBA" id="ARBA00023136"/>
    </source>
</evidence>
<dbReference type="Proteomes" id="UP000004367">
    <property type="component" value="Unassembled WGS sequence"/>
</dbReference>
<comment type="subcellular location">
    <subcellularLocation>
        <location evidence="1">Cell membrane</location>
        <topology evidence="1">Multi-pass membrane protein</topology>
    </subcellularLocation>
</comment>
<dbReference type="NCBIfam" id="TIGR03954">
    <property type="entry name" value="integ_memb_HG"/>
    <property type="match status" value="1"/>
</dbReference>
<dbReference type="eggNOG" id="ENOG5032S6P">
    <property type="taxonomic scope" value="Bacteria"/>
</dbReference>
<dbReference type="Pfam" id="PF12823">
    <property type="entry name" value="DUF3817"/>
    <property type="match status" value="1"/>
</dbReference>
<evidence type="ECO:0000256" key="6">
    <source>
        <dbReference type="SAM" id="Phobius"/>
    </source>
</evidence>
<name>H5UTM1_9MICO</name>
<dbReference type="STRING" id="1089455.MOPEL_096_00860"/>
<sequence length="167" mass="18329">MPHDDAHRAADGSRRPRGPERLYRDLAFAEAVTWTLLLLGMLLKYVLHVTELGVRLGGGVHGFVFLSYVSVTILVAVDRRWSMRDLLLGLGSSVIPYATIPFERSAARRGLLAQRWRLLEEEPSGPVERVAATALRHPVPALLATLVVLALVFAGLLAAGPPTEWFS</sequence>
<evidence type="ECO:0000256" key="4">
    <source>
        <dbReference type="ARBA" id="ARBA00022989"/>
    </source>
</evidence>
<feature type="transmembrane region" description="Helical" evidence="6">
    <location>
        <begin position="139"/>
        <end position="159"/>
    </location>
</feature>
<dbReference type="GO" id="GO:0005886">
    <property type="term" value="C:plasma membrane"/>
    <property type="evidence" value="ECO:0007669"/>
    <property type="project" value="UniProtKB-SubCell"/>
</dbReference>
<dbReference type="InterPro" id="IPR023845">
    <property type="entry name" value="DUF3817_TM"/>
</dbReference>
<comment type="caution">
    <text evidence="8">The sequence shown here is derived from an EMBL/GenBank/DDBJ whole genome shotgun (WGS) entry which is preliminary data.</text>
</comment>
<reference evidence="8 9" key="1">
    <citation type="submission" date="2012-02" db="EMBL/GenBank/DDBJ databases">
        <title>Whole genome shotgun sequence of Mobilicoccus pelagius NBRC 104925.</title>
        <authorList>
            <person name="Yoshida Y."/>
            <person name="Hosoyama A."/>
            <person name="Tsuchikane K."/>
            <person name="Katsumata H."/>
            <person name="Yamazaki S."/>
            <person name="Fujita N."/>
        </authorList>
    </citation>
    <scope>NUCLEOTIDE SEQUENCE [LARGE SCALE GENOMIC DNA]</scope>
    <source>
        <strain evidence="8 9">NBRC 104925</strain>
    </source>
</reference>
<dbReference type="AlphaFoldDB" id="H5UTM1"/>
<organism evidence="8 9">
    <name type="scientific">Mobilicoccus pelagius NBRC 104925</name>
    <dbReference type="NCBI Taxonomy" id="1089455"/>
    <lineage>
        <taxon>Bacteria</taxon>
        <taxon>Bacillati</taxon>
        <taxon>Actinomycetota</taxon>
        <taxon>Actinomycetes</taxon>
        <taxon>Micrococcales</taxon>
        <taxon>Dermatophilaceae</taxon>
        <taxon>Mobilicoccus</taxon>
    </lineage>
</organism>
<dbReference type="PANTHER" id="PTHR40077">
    <property type="entry name" value="MEMBRANE PROTEIN-RELATED"/>
    <property type="match status" value="1"/>
</dbReference>
<evidence type="ECO:0000313" key="9">
    <source>
        <dbReference type="Proteomes" id="UP000004367"/>
    </source>
</evidence>
<dbReference type="RefSeq" id="WP_009482977.1">
    <property type="nucleotide sequence ID" value="NZ_BAFE01000073.1"/>
</dbReference>
<feature type="transmembrane region" description="Helical" evidence="6">
    <location>
        <begin position="59"/>
        <end position="77"/>
    </location>
</feature>
<keyword evidence="4 6" id="KW-1133">Transmembrane helix</keyword>